<dbReference type="KEGG" id="bfo:118417084"/>
<sequence>MPCRRHNIAWTLVAALLLVMTLSRKHLLPTTFWSRDNTGTVRKDGLKTEMGYNTTNTIKSTQTSDKTEAIKQVKKYTQDWGNYALTGEPNDHKTNTALERRVRTHNGFWTRPNNDITSMKGPERDGFGNTSYTCNEKTNLVFLKIHKTASSTVQNIIMRFGSTRNLTFALPKRGHIMGWPRLFHKSFVLQENIAKKNITYNILCHHMRFHHEHIRELMPDDTVYITIIRDPVYMFESIFSYMRFDKQFGINSTEPLKTFLEQPFYFAKFGKRDPQRYRNPMLYEFGNIRTESDSEESIEFVIDLIEKIFSVVLIADHFEESLVLLKHTLCWDINDVTFFKINARRNESIRGMTADMAEKIRQWSRADVMLFDHFNKTLWSKLSKLPFDWRKEVEVLKAKNLQLQDECLQSDSASKADIKDKRFGVYQPKGIHMEHFQLKENALMNETCVNMAKSEIPFTLELHDKEERRILNKL</sequence>
<evidence type="ECO:0000256" key="4">
    <source>
        <dbReference type="ARBA" id="ARBA00022692"/>
    </source>
</evidence>
<evidence type="ECO:0000256" key="6">
    <source>
        <dbReference type="ARBA" id="ARBA00022989"/>
    </source>
</evidence>
<dbReference type="InterPro" id="IPR009729">
    <property type="entry name" value="Gal-3-0_sulfotransfrase"/>
</dbReference>
<keyword evidence="9" id="KW-0325">Glycoprotein</keyword>
<dbReference type="PANTHER" id="PTHR14647:SF86">
    <property type="entry name" value="GALACTOSE-3-O-SULFOTRANSFERASE"/>
    <property type="match status" value="1"/>
</dbReference>
<dbReference type="PANTHER" id="PTHR14647">
    <property type="entry name" value="GALACTOSE-3-O-SULFOTRANSFERASE"/>
    <property type="match status" value="1"/>
</dbReference>
<gene>
    <name evidence="12" type="primary">LOC118417084</name>
</gene>
<keyword evidence="5" id="KW-0735">Signal-anchor</keyword>
<dbReference type="GeneID" id="118417084"/>
<feature type="chain" id="PRO_5039924526" evidence="10">
    <location>
        <begin position="24"/>
        <end position="474"/>
    </location>
</feature>
<reference evidence="12" key="2">
    <citation type="submission" date="2025-08" db="UniProtKB">
        <authorList>
            <consortium name="RefSeq"/>
        </authorList>
    </citation>
    <scope>IDENTIFICATION</scope>
    <source>
        <strain evidence="12">S238N-H82</strain>
        <tissue evidence="12">Testes</tissue>
    </source>
</reference>
<dbReference type="RefSeq" id="XP_035678371.1">
    <property type="nucleotide sequence ID" value="XM_035822478.1"/>
</dbReference>
<evidence type="ECO:0000256" key="1">
    <source>
        <dbReference type="ARBA" id="ARBA00004323"/>
    </source>
</evidence>
<evidence type="ECO:0000256" key="8">
    <source>
        <dbReference type="ARBA" id="ARBA00023136"/>
    </source>
</evidence>
<protein>
    <submittedName>
        <fullName evidence="12">Galactose-3-O-sulfotransferase 2-like</fullName>
    </submittedName>
</protein>
<keyword evidence="4" id="KW-0812">Transmembrane</keyword>
<evidence type="ECO:0000256" key="7">
    <source>
        <dbReference type="ARBA" id="ARBA00023034"/>
    </source>
</evidence>
<dbReference type="Proteomes" id="UP000001554">
    <property type="component" value="Chromosome 6"/>
</dbReference>
<feature type="signal peptide" evidence="10">
    <location>
        <begin position="1"/>
        <end position="23"/>
    </location>
</feature>
<dbReference type="GO" id="GO:0000139">
    <property type="term" value="C:Golgi membrane"/>
    <property type="evidence" value="ECO:0007669"/>
    <property type="project" value="UniProtKB-SubCell"/>
</dbReference>
<keyword evidence="8" id="KW-0472">Membrane</keyword>
<evidence type="ECO:0000256" key="5">
    <source>
        <dbReference type="ARBA" id="ARBA00022968"/>
    </source>
</evidence>
<dbReference type="SUPFAM" id="SSF52540">
    <property type="entry name" value="P-loop containing nucleoside triphosphate hydrolases"/>
    <property type="match status" value="1"/>
</dbReference>
<evidence type="ECO:0000313" key="11">
    <source>
        <dbReference type="Proteomes" id="UP000001554"/>
    </source>
</evidence>
<evidence type="ECO:0000256" key="9">
    <source>
        <dbReference type="ARBA" id="ARBA00023180"/>
    </source>
</evidence>
<comment type="similarity">
    <text evidence="2">Belongs to the galactose-3-O-sulfotransferase family.</text>
</comment>
<keyword evidence="6" id="KW-1133">Transmembrane helix</keyword>
<evidence type="ECO:0000256" key="2">
    <source>
        <dbReference type="ARBA" id="ARBA00008124"/>
    </source>
</evidence>
<dbReference type="OrthoDB" id="514299at2759"/>
<evidence type="ECO:0000256" key="10">
    <source>
        <dbReference type="SAM" id="SignalP"/>
    </source>
</evidence>
<keyword evidence="11" id="KW-1185">Reference proteome</keyword>
<name>A0A9J7L9B3_BRAFL</name>
<comment type="subcellular location">
    <subcellularLocation>
        <location evidence="1">Golgi apparatus membrane</location>
        <topology evidence="1">Single-pass type II membrane protein</topology>
    </subcellularLocation>
</comment>
<keyword evidence="10" id="KW-0732">Signal</keyword>
<proteinExistence type="inferred from homology"/>
<keyword evidence="7" id="KW-0333">Golgi apparatus</keyword>
<dbReference type="GO" id="GO:0001733">
    <property type="term" value="F:galactosylceramide sulfotransferase activity"/>
    <property type="evidence" value="ECO:0007669"/>
    <property type="project" value="InterPro"/>
</dbReference>
<dbReference type="GO" id="GO:0009247">
    <property type="term" value="P:glycolipid biosynthetic process"/>
    <property type="evidence" value="ECO:0007669"/>
    <property type="project" value="InterPro"/>
</dbReference>
<evidence type="ECO:0000313" key="12">
    <source>
        <dbReference type="RefSeq" id="XP_035678371.1"/>
    </source>
</evidence>
<dbReference type="OMA" id="HINIFCH"/>
<dbReference type="Gene3D" id="3.40.50.300">
    <property type="entry name" value="P-loop containing nucleotide triphosphate hydrolases"/>
    <property type="match status" value="1"/>
</dbReference>
<organism evidence="11 12">
    <name type="scientific">Branchiostoma floridae</name>
    <name type="common">Florida lancelet</name>
    <name type="synonym">Amphioxus</name>
    <dbReference type="NCBI Taxonomy" id="7739"/>
    <lineage>
        <taxon>Eukaryota</taxon>
        <taxon>Metazoa</taxon>
        <taxon>Chordata</taxon>
        <taxon>Cephalochordata</taxon>
        <taxon>Leptocardii</taxon>
        <taxon>Amphioxiformes</taxon>
        <taxon>Branchiostomatidae</taxon>
        <taxon>Branchiostoma</taxon>
    </lineage>
</organism>
<keyword evidence="3" id="KW-0808">Transferase</keyword>
<dbReference type="InterPro" id="IPR027417">
    <property type="entry name" value="P-loop_NTPase"/>
</dbReference>
<dbReference type="GO" id="GO:0008146">
    <property type="term" value="F:sulfotransferase activity"/>
    <property type="evidence" value="ECO:0000318"/>
    <property type="project" value="GO_Central"/>
</dbReference>
<accession>A0A9J7L9B3</accession>
<dbReference type="Pfam" id="PF06990">
    <property type="entry name" value="Gal-3-0_sulfotr"/>
    <property type="match status" value="1"/>
</dbReference>
<reference evidence="11" key="1">
    <citation type="journal article" date="2020" name="Nat. Ecol. Evol.">
        <title>Deeply conserved synteny resolves early events in vertebrate evolution.</title>
        <authorList>
            <person name="Simakov O."/>
            <person name="Marletaz F."/>
            <person name="Yue J.X."/>
            <person name="O'Connell B."/>
            <person name="Jenkins J."/>
            <person name="Brandt A."/>
            <person name="Calef R."/>
            <person name="Tung C.H."/>
            <person name="Huang T.K."/>
            <person name="Schmutz J."/>
            <person name="Satoh N."/>
            <person name="Yu J.K."/>
            <person name="Putnam N.H."/>
            <person name="Green R.E."/>
            <person name="Rokhsar D.S."/>
        </authorList>
    </citation>
    <scope>NUCLEOTIDE SEQUENCE [LARGE SCALE GENOMIC DNA]</scope>
    <source>
        <strain evidence="11">S238N-H82</strain>
    </source>
</reference>
<evidence type="ECO:0000256" key="3">
    <source>
        <dbReference type="ARBA" id="ARBA00022679"/>
    </source>
</evidence>
<dbReference type="AlphaFoldDB" id="A0A9J7L9B3"/>